<dbReference type="GO" id="GO:0009982">
    <property type="term" value="F:pseudouridine synthase activity"/>
    <property type="evidence" value="ECO:0007669"/>
    <property type="project" value="InterPro"/>
</dbReference>
<dbReference type="PANTHER" id="PTHR47683:SF2">
    <property type="entry name" value="RNA-BINDING S4 DOMAIN-CONTAINING PROTEIN"/>
    <property type="match status" value="1"/>
</dbReference>
<dbReference type="Gene3D" id="3.30.70.580">
    <property type="entry name" value="Pseudouridine synthase I, catalytic domain, N-terminal subdomain"/>
    <property type="match status" value="1"/>
</dbReference>
<dbReference type="PANTHER" id="PTHR47683">
    <property type="entry name" value="PSEUDOURIDINE SYNTHASE FAMILY PROTEIN-RELATED"/>
    <property type="match status" value="1"/>
</dbReference>
<feature type="domain" description="RNA-binding S4" evidence="4">
    <location>
        <begin position="17"/>
        <end position="77"/>
    </location>
</feature>
<sequence length="265" mass="29035">MVTKRITESTKRDTAQMRLNRALARAGVASRRAADELILAGRVSVNGHIVRELGSLVTPDDRILCDGKPAVAQRFIYLAMNKPVGVVTTLSDPEGRRTIVDLLPRDLPRVVPAGRLDYDTSGLLLLSNDGDLIHRLLHPRFGVEKTYRATIRGELSTEQIEELRAGVRTPSFRAAGAKLRIVSSASLRSLVDLTIHEGRNRQVREMFAALGHPVIELRRLRFGPIELGSLAPGRVRPLSSREIAELARATSPPPATGGRVVASRE</sequence>
<keyword evidence="5" id="KW-0456">Lyase</keyword>
<dbReference type="SUPFAM" id="SSF55174">
    <property type="entry name" value="Alpha-L RNA-binding motif"/>
    <property type="match status" value="1"/>
</dbReference>
<evidence type="ECO:0000259" key="4">
    <source>
        <dbReference type="SMART" id="SM00363"/>
    </source>
</evidence>
<dbReference type="InterPro" id="IPR050343">
    <property type="entry name" value="RsuA_PseudoU_synthase"/>
</dbReference>
<dbReference type="GO" id="GO:0005829">
    <property type="term" value="C:cytosol"/>
    <property type="evidence" value="ECO:0007669"/>
    <property type="project" value="UniProtKB-ARBA"/>
</dbReference>
<dbReference type="PROSITE" id="PS01149">
    <property type="entry name" value="PSI_RSU"/>
    <property type="match status" value="1"/>
</dbReference>
<dbReference type="Gene3D" id="3.30.70.1560">
    <property type="entry name" value="Alpha-L RNA-binding motif"/>
    <property type="match status" value="1"/>
</dbReference>
<evidence type="ECO:0000313" key="5">
    <source>
        <dbReference type="EMBL" id="CBH76236.1"/>
    </source>
</evidence>
<dbReference type="EMBL" id="CABL01000019">
    <property type="protein sequence ID" value="CBH76236.1"/>
    <property type="molecule type" value="Genomic_DNA"/>
</dbReference>
<dbReference type="InterPro" id="IPR002942">
    <property type="entry name" value="S4_RNA-bd"/>
</dbReference>
<reference evidence="5" key="1">
    <citation type="submission" date="2009-10" db="EMBL/GenBank/DDBJ databases">
        <title>Diversity of trophic interactions inside an arsenic-rich microbial ecosystem.</title>
        <authorList>
            <person name="Bertin P.N."/>
            <person name="Heinrich-Salmeron A."/>
            <person name="Pelletier E."/>
            <person name="Goulhen-Chollet F."/>
            <person name="Arsene-Ploetze F."/>
            <person name="Gallien S."/>
            <person name="Calteau A."/>
            <person name="Vallenet D."/>
            <person name="Casiot C."/>
            <person name="Chane-Woon-Ming B."/>
            <person name="Giloteaux L."/>
            <person name="Barakat M."/>
            <person name="Bonnefoy V."/>
            <person name="Bruneel O."/>
            <person name="Chandler M."/>
            <person name="Cleiss J."/>
            <person name="Duran R."/>
            <person name="Elbaz-Poulichet F."/>
            <person name="Fonknechten N."/>
            <person name="Lauga B."/>
            <person name="Mornico D."/>
            <person name="Ortet P."/>
            <person name="Schaeffer C."/>
            <person name="Siguier P."/>
            <person name="Alexander Thil Smith A."/>
            <person name="Van Dorsselaer A."/>
            <person name="Weissenbach J."/>
            <person name="Medigue C."/>
            <person name="Le Paslier D."/>
        </authorList>
    </citation>
    <scope>NUCLEOTIDE SEQUENCE</scope>
</reference>
<organism evidence="5">
    <name type="scientific">mine drainage metagenome</name>
    <dbReference type="NCBI Taxonomy" id="410659"/>
    <lineage>
        <taxon>unclassified sequences</taxon>
        <taxon>metagenomes</taxon>
        <taxon>ecological metagenomes</taxon>
    </lineage>
</organism>
<dbReference type="GO" id="GO:0003723">
    <property type="term" value="F:RNA binding"/>
    <property type="evidence" value="ECO:0007669"/>
    <property type="project" value="UniProtKB-KW"/>
</dbReference>
<dbReference type="GO" id="GO:0006364">
    <property type="term" value="P:rRNA processing"/>
    <property type="evidence" value="ECO:0007669"/>
    <property type="project" value="UniProtKB-ARBA"/>
</dbReference>
<dbReference type="SUPFAM" id="SSF55120">
    <property type="entry name" value="Pseudouridine synthase"/>
    <property type="match status" value="1"/>
</dbReference>
<dbReference type="InterPro" id="IPR020094">
    <property type="entry name" value="TruA/RsuA/RluB/E/F_N"/>
</dbReference>
<evidence type="ECO:0000256" key="2">
    <source>
        <dbReference type="ARBA" id="ARBA00022884"/>
    </source>
</evidence>
<dbReference type="CDD" id="cd00165">
    <property type="entry name" value="S4"/>
    <property type="match status" value="1"/>
</dbReference>
<keyword evidence="3" id="KW-0413">Isomerase</keyword>
<dbReference type="Gene3D" id="3.10.290.10">
    <property type="entry name" value="RNA-binding S4 domain"/>
    <property type="match status" value="1"/>
</dbReference>
<dbReference type="FunFam" id="3.10.290.10:FF:000003">
    <property type="entry name" value="Pseudouridine synthase"/>
    <property type="match status" value="1"/>
</dbReference>
<gene>
    <name evidence="5" type="primary">rluB</name>
    <name evidence="5" type="ORF">CARN1_0716</name>
</gene>
<dbReference type="SMART" id="SM00363">
    <property type="entry name" value="S4"/>
    <property type="match status" value="1"/>
</dbReference>
<evidence type="ECO:0000256" key="1">
    <source>
        <dbReference type="ARBA" id="ARBA00008348"/>
    </source>
</evidence>
<dbReference type="InterPro" id="IPR000748">
    <property type="entry name" value="PsdUridine_synth_RsuA/RluB/E/F"/>
</dbReference>
<dbReference type="CDD" id="cd02870">
    <property type="entry name" value="PseudoU_synth_RsuA_like"/>
    <property type="match status" value="1"/>
</dbReference>
<dbReference type="EC" id="4.2.1.70" evidence="5"/>
<dbReference type="Pfam" id="PF01479">
    <property type="entry name" value="S4"/>
    <property type="match status" value="1"/>
</dbReference>
<dbReference type="AlphaFoldDB" id="E6PIE6"/>
<keyword evidence="2" id="KW-0694">RNA-binding</keyword>
<comment type="caution">
    <text evidence="5">The sequence shown here is derived from an EMBL/GenBank/DDBJ whole genome shotgun (WGS) entry which is preliminary data.</text>
</comment>
<protein>
    <submittedName>
        <fullName evidence="5">Pseudouridine synthase</fullName>
        <ecNumber evidence="5">4.2.1.70</ecNumber>
    </submittedName>
</protein>
<dbReference type="InterPro" id="IPR006145">
    <property type="entry name" value="PsdUridine_synth_RsuA/RluA"/>
</dbReference>
<dbReference type="NCBIfam" id="TIGR00093">
    <property type="entry name" value="pseudouridine synthase"/>
    <property type="match status" value="1"/>
</dbReference>
<evidence type="ECO:0000256" key="3">
    <source>
        <dbReference type="ARBA" id="ARBA00023235"/>
    </source>
</evidence>
<dbReference type="GO" id="GO:0004730">
    <property type="term" value="F:pseudouridylate synthase activity"/>
    <property type="evidence" value="ECO:0007669"/>
    <property type="project" value="UniProtKB-EC"/>
</dbReference>
<dbReference type="Pfam" id="PF00849">
    <property type="entry name" value="PseudoU_synth_2"/>
    <property type="match status" value="1"/>
</dbReference>
<accession>E6PIE6</accession>
<dbReference type="InterPro" id="IPR036986">
    <property type="entry name" value="S4_RNA-bd_sf"/>
</dbReference>
<dbReference type="InterPro" id="IPR020103">
    <property type="entry name" value="PsdUridine_synth_cat_dom_sf"/>
</dbReference>
<comment type="similarity">
    <text evidence="1">Belongs to the pseudouridine synthase RsuA family.</text>
</comment>
<dbReference type="InterPro" id="IPR018496">
    <property type="entry name" value="PsdUridine_synth_RsuA/RluB_CS"/>
</dbReference>
<dbReference type="InterPro" id="IPR042092">
    <property type="entry name" value="PsdUridine_s_RsuA/RluB/E/F_cat"/>
</dbReference>
<proteinExistence type="inferred from homology"/>
<name>E6PIE6_9ZZZZ</name>
<dbReference type="FunFam" id="3.30.70.1560:FF:000001">
    <property type="entry name" value="Pseudouridine synthase"/>
    <property type="match status" value="1"/>
</dbReference>
<dbReference type="PROSITE" id="PS50889">
    <property type="entry name" value="S4"/>
    <property type="match status" value="1"/>
</dbReference>